<evidence type="ECO:0000256" key="4">
    <source>
        <dbReference type="ARBA" id="ARBA00023002"/>
    </source>
</evidence>
<feature type="binding site" evidence="7">
    <location>
        <position position="166"/>
    </location>
    <ligand>
        <name>glyoxylate</name>
        <dbReference type="ChEBI" id="CHEBI:36655"/>
    </ligand>
</feature>
<sequence length="382" mass="41430">MAIITNIEDLRLLAQRRVPRMFFEYVDSGSWTESTYRANSSDFQSICLRQRVAAELNATRSTATTLAGQAATMPVALAPAGLTGMQHADGEILAARAAAHAGVPFTLSTMSICSIEDVAAHGGAPFWFQLYLMKDRDFVERLIARALAAACPVLVLTLDLPVFGQRHNDVRNGLSVPPRRSLRTLAHLLARPRWCARMLGTRRRGFGNIIGHARSVPDMDSLSAWTTEQFQSTHSWRDVEWVRQRWPGKLIVKGIMDAEDALHACDSGADAVIVSNHGGRQLDGALSSIAALPAIVDAVGTRTEVHLDGGVRSGQDVLRALALGARGVHIGRPYLYGLGALGEHGVRACLDIIRKELELTMALCGMNDVHEAGRHVLAKPLA</sequence>
<comment type="caution">
    <text evidence="9">The sequence shown here is derived from an EMBL/GenBank/DDBJ whole genome shotgun (WGS) entry which is preliminary data.</text>
</comment>
<feature type="active site" description="Proton acceptor" evidence="6">
    <location>
        <position position="277"/>
    </location>
</feature>
<evidence type="ECO:0000259" key="8">
    <source>
        <dbReference type="PROSITE" id="PS51349"/>
    </source>
</evidence>
<dbReference type="AlphaFoldDB" id="A0A6L6Q5L8"/>
<evidence type="ECO:0000313" key="10">
    <source>
        <dbReference type="Proteomes" id="UP000484015"/>
    </source>
</evidence>
<organism evidence="9 10">
    <name type="scientific">Pseudoduganella ginsengisoli</name>
    <dbReference type="NCBI Taxonomy" id="1462440"/>
    <lineage>
        <taxon>Bacteria</taxon>
        <taxon>Pseudomonadati</taxon>
        <taxon>Pseudomonadota</taxon>
        <taxon>Betaproteobacteria</taxon>
        <taxon>Burkholderiales</taxon>
        <taxon>Oxalobacteraceae</taxon>
        <taxon>Telluria group</taxon>
        <taxon>Pseudoduganella</taxon>
    </lineage>
</organism>
<accession>A0A6L6Q5L8</accession>
<feature type="binding site" evidence="7">
    <location>
        <begin position="308"/>
        <end position="312"/>
    </location>
    <ligand>
        <name>FMN</name>
        <dbReference type="ChEBI" id="CHEBI:58210"/>
    </ligand>
</feature>
<feature type="binding site" evidence="7">
    <location>
        <position position="277"/>
    </location>
    <ligand>
        <name>glyoxylate</name>
        <dbReference type="ChEBI" id="CHEBI:36655"/>
    </ligand>
</feature>
<evidence type="ECO:0000256" key="6">
    <source>
        <dbReference type="PIRSR" id="PIRSR000138-1"/>
    </source>
</evidence>
<evidence type="ECO:0000256" key="7">
    <source>
        <dbReference type="PIRSR" id="PIRSR000138-2"/>
    </source>
</evidence>
<dbReference type="RefSeq" id="WP_155441525.1">
    <property type="nucleotide sequence ID" value="NZ_WNLA01000021.1"/>
</dbReference>
<dbReference type="EC" id="1.1.1.27" evidence="9"/>
<dbReference type="GO" id="GO:0010181">
    <property type="term" value="F:FMN binding"/>
    <property type="evidence" value="ECO:0007669"/>
    <property type="project" value="InterPro"/>
</dbReference>
<feature type="binding site" evidence="7">
    <location>
        <position position="25"/>
    </location>
    <ligand>
        <name>glyoxylate</name>
        <dbReference type="ChEBI" id="CHEBI:36655"/>
    </ligand>
</feature>
<dbReference type="InterPro" id="IPR008259">
    <property type="entry name" value="FMN_hydac_DH_AS"/>
</dbReference>
<dbReference type="CDD" id="cd02809">
    <property type="entry name" value="alpha_hydroxyacid_oxid_FMN"/>
    <property type="match status" value="1"/>
</dbReference>
<dbReference type="Proteomes" id="UP000484015">
    <property type="component" value="Unassembled WGS sequence"/>
</dbReference>
<feature type="binding site" evidence="7">
    <location>
        <position position="129"/>
    </location>
    <ligand>
        <name>FMN</name>
        <dbReference type="ChEBI" id="CHEBI:58210"/>
    </ligand>
</feature>
<feature type="domain" description="FMN hydroxy acid dehydrogenase" evidence="8">
    <location>
        <begin position="1"/>
        <end position="382"/>
    </location>
</feature>
<keyword evidence="4 9" id="KW-0560">Oxidoreductase</keyword>
<dbReference type="Pfam" id="PF01070">
    <property type="entry name" value="FMN_dh"/>
    <property type="match status" value="1"/>
</dbReference>
<dbReference type="GO" id="GO:0005886">
    <property type="term" value="C:plasma membrane"/>
    <property type="evidence" value="ECO:0007669"/>
    <property type="project" value="TreeGrafter"/>
</dbReference>
<keyword evidence="10" id="KW-1185">Reference proteome</keyword>
<evidence type="ECO:0000256" key="1">
    <source>
        <dbReference type="ARBA" id="ARBA00001917"/>
    </source>
</evidence>
<dbReference type="FunFam" id="3.20.20.70:FF:000029">
    <property type="entry name" value="L-lactate dehydrogenase"/>
    <property type="match status" value="1"/>
</dbReference>
<feature type="binding site" evidence="7">
    <location>
        <position position="131"/>
    </location>
    <ligand>
        <name>glyoxylate</name>
        <dbReference type="ChEBI" id="CHEBI:36655"/>
    </ligand>
</feature>
<dbReference type="PIRSF" id="PIRSF000138">
    <property type="entry name" value="Al-hdrx_acd_dh"/>
    <property type="match status" value="1"/>
</dbReference>
<evidence type="ECO:0000313" key="9">
    <source>
        <dbReference type="EMBL" id="MTW05173.1"/>
    </source>
</evidence>
<feature type="binding site" evidence="7">
    <location>
        <position position="253"/>
    </location>
    <ligand>
        <name>FMN</name>
        <dbReference type="ChEBI" id="CHEBI:58210"/>
    </ligand>
</feature>
<proteinExistence type="inferred from homology"/>
<evidence type="ECO:0000256" key="3">
    <source>
        <dbReference type="ARBA" id="ARBA00022643"/>
    </source>
</evidence>
<feature type="binding site" evidence="7">
    <location>
        <position position="157"/>
    </location>
    <ligand>
        <name>FMN</name>
        <dbReference type="ChEBI" id="CHEBI:58210"/>
    </ligand>
</feature>
<dbReference type="SUPFAM" id="SSF51395">
    <property type="entry name" value="FMN-linked oxidoreductases"/>
    <property type="match status" value="1"/>
</dbReference>
<evidence type="ECO:0000256" key="2">
    <source>
        <dbReference type="ARBA" id="ARBA00022630"/>
    </source>
</evidence>
<dbReference type="PANTHER" id="PTHR10578:SF107">
    <property type="entry name" value="2-HYDROXYACID OXIDASE 1"/>
    <property type="match status" value="1"/>
</dbReference>
<dbReference type="NCBIfam" id="NF008398">
    <property type="entry name" value="PRK11197.1"/>
    <property type="match status" value="1"/>
</dbReference>
<reference evidence="9 10" key="1">
    <citation type="submission" date="2019-11" db="EMBL/GenBank/DDBJ databases">
        <title>Type strains purchased from KCTC, JCM and DSMZ.</title>
        <authorList>
            <person name="Lu H."/>
        </authorList>
    </citation>
    <scope>NUCLEOTIDE SEQUENCE [LARGE SCALE GENOMIC DNA]</scope>
    <source>
        <strain evidence="9 10">KCTC 42409</strain>
    </source>
</reference>
<dbReference type="PROSITE" id="PS00557">
    <property type="entry name" value="FMN_HYDROXY_ACID_DH_1"/>
    <property type="match status" value="1"/>
</dbReference>
<keyword evidence="3 7" id="KW-0288">FMN</keyword>
<dbReference type="EMBL" id="WNLA01000021">
    <property type="protein sequence ID" value="MTW05173.1"/>
    <property type="molecule type" value="Genomic_DNA"/>
</dbReference>
<feature type="binding site" evidence="7">
    <location>
        <position position="275"/>
    </location>
    <ligand>
        <name>FMN</name>
        <dbReference type="ChEBI" id="CHEBI:58210"/>
    </ligand>
</feature>
<protein>
    <submittedName>
        <fullName evidence="9">L-lactate dehydrogenase</fullName>
        <ecNumber evidence="9">1.1.1.27</ecNumber>
    </submittedName>
</protein>
<evidence type="ECO:0000256" key="5">
    <source>
        <dbReference type="ARBA" id="ARBA00024042"/>
    </source>
</evidence>
<dbReference type="Gene3D" id="3.20.20.70">
    <property type="entry name" value="Aldolase class I"/>
    <property type="match status" value="1"/>
</dbReference>
<dbReference type="GO" id="GO:0004459">
    <property type="term" value="F:L-lactate dehydrogenase (NAD+) activity"/>
    <property type="evidence" value="ECO:0007669"/>
    <property type="project" value="UniProtKB-EC"/>
</dbReference>
<feature type="binding site" evidence="7">
    <location>
        <begin position="79"/>
        <end position="81"/>
    </location>
    <ligand>
        <name>FMN</name>
        <dbReference type="ChEBI" id="CHEBI:58210"/>
    </ligand>
</feature>
<dbReference type="InterPro" id="IPR037396">
    <property type="entry name" value="FMN_HAD"/>
</dbReference>
<comment type="similarity">
    <text evidence="5">Belongs to the FMN-dependent alpha-hydroxy acid dehydrogenase family.</text>
</comment>
<dbReference type="OrthoDB" id="9770452at2"/>
<keyword evidence="2 7" id="KW-0285">Flavoprotein</keyword>
<dbReference type="InterPro" id="IPR012133">
    <property type="entry name" value="Alpha-hydoxy_acid_DH_FMN"/>
</dbReference>
<dbReference type="InterPro" id="IPR000262">
    <property type="entry name" value="FMN-dep_DH"/>
</dbReference>
<gene>
    <name evidence="9" type="ORF">GM668_24150</name>
</gene>
<dbReference type="GO" id="GO:0009060">
    <property type="term" value="P:aerobic respiration"/>
    <property type="evidence" value="ECO:0007669"/>
    <property type="project" value="TreeGrafter"/>
</dbReference>
<feature type="binding site" evidence="7">
    <location>
        <position position="108"/>
    </location>
    <ligand>
        <name>FMN</name>
        <dbReference type="ChEBI" id="CHEBI:58210"/>
    </ligand>
</feature>
<dbReference type="PANTHER" id="PTHR10578">
    <property type="entry name" value="S -2-HYDROXY-ACID OXIDASE-RELATED"/>
    <property type="match status" value="1"/>
</dbReference>
<feature type="binding site" evidence="7">
    <location>
        <begin position="331"/>
        <end position="332"/>
    </location>
    <ligand>
        <name>FMN</name>
        <dbReference type="ChEBI" id="CHEBI:58210"/>
    </ligand>
</feature>
<comment type="cofactor">
    <cofactor evidence="1">
        <name>FMN</name>
        <dbReference type="ChEBI" id="CHEBI:58210"/>
    </cofactor>
</comment>
<name>A0A6L6Q5L8_9BURK</name>
<feature type="binding site" evidence="7">
    <location>
        <position position="280"/>
    </location>
    <ligand>
        <name>glyoxylate</name>
        <dbReference type="ChEBI" id="CHEBI:36655"/>
    </ligand>
</feature>
<dbReference type="PROSITE" id="PS51349">
    <property type="entry name" value="FMN_HYDROXY_ACID_DH_2"/>
    <property type="match status" value="1"/>
</dbReference>
<dbReference type="InterPro" id="IPR013785">
    <property type="entry name" value="Aldolase_TIM"/>
</dbReference>